<dbReference type="EMBL" id="VSSQ01055215">
    <property type="protein sequence ID" value="MPN09128.1"/>
    <property type="molecule type" value="Genomic_DNA"/>
</dbReference>
<sequence>MSHAFSVPFHADTDTAAAHQLQQLHGAIKRCGDVERDGIERERAQFASVVCGEFQVQATRRAPWWIMWRGHERAGAFNPSALDADGQNVHGMRRAELAGSNLPG</sequence>
<gene>
    <name evidence="1" type="ORF">SDC9_156416</name>
</gene>
<comment type="caution">
    <text evidence="1">The sequence shown here is derived from an EMBL/GenBank/DDBJ whole genome shotgun (WGS) entry which is preliminary data.</text>
</comment>
<accession>A0A645F450</accession>
<organism evidence="1">
    <name type="scientific">bioreactor metagenome</name>
    <dbReference type="NCBI Taxonomy" id="1076179"/>
    <lineage>
        <taxon>unclassified sequences</taxon>
        <taxon>metagenomes</taxon>
        <taxon>ecological metagenomes</taxon>
    </lineage>
</organism>
<dbReference type="AlphaFoldDB" id="A0A645F450"/>
<protein>
    <submittedName>
        <fullName evidence="1">Uncharacterized protein</fullName>
    </submittedName>
</protein>
<name>A0A645F450_9ZZZZ</name>
<reference evidence="1" key="1">
    <citation type="submission" date="2019-08" db="EMBL/GenBank/DDBJ databases">
        <authorList>
            <person name="Kucharzyk K."/>
            <person name="Murdoch R.W."/>
            <person name="Higgins S."/>
            <person name="Loffler F."/>
        </authorList>
    </citation>
    <scope>NUCLEOTIDE SEQUENCE</scope>
</reference>
<evidence type="ECO:0000313" key="1">
    <source>
        <dbReference type="EMBL" id="MPN09128.1"/>
    </source>
</evidence>
<proteinExistence type="predicted"/>